<feature type="transmembrane region" description="Helical" evidence="2">
    <location>
        <begin position="21"/>
        <end position="47"/>
    </location>
</feature>
<sequence length="241" mass="26486">SFCTLLKRNTQLDTIKVMSRLMALMLPVMYCVVLLVFCSVFDTSLILASGADATFSSISNNDKKQVKISPAAPLPSQAAILSQTFLVSVMTESFGTFNATLRMQGSYNFPEHIHGELIPVGDGNIDTPMYTLPPHFTRKRELSDDRLSRLPPRAARESINKASGKARSKSGTPFDVSDHPSMFTLDIQLAYPDASHGEIKLYYLPVDPTALEEVRDAIESGEALPTVSTTFNLFTLPMAFT</sequence>
<protein>
    <submittedName>
        <fullName evidence="3">Uncharacterized protein</fullName>
    </submittedName>
</protein>
<feature type="compositionally biased region" description="Basic and acidic residues" evidence="1">
    <location>
        <begin position="141"/>
        <end position="159"/>
    </location>
</feature>
<proteinExistence type="predicted"/>
<feature type="region of interest" description="Disordered" evidence="1">
    <location>
        <begin position="141"/>
        <end position="173"/>
    </location>
</feature>
<feature type="non-terminal residue" evidence="3">
    <location>
        <position position="1"/>
    </location>
</feature>
<gene>
    <name evidence="3" type="ORF">g.8434</name>
</gene>
<dbReference type="AlphaFoldDB" id="A0A146M7G3"/>
<keyword evidence="2" id="KW-1133">Transmembrane helix</keyword>
<keyword evidence="2" id="KW-0812">Transmembrane</keyword>
<reference evidence="3" key="1">
    <citation type="journal article" date="2016" name="Gigascience">
        <title>De novo construction of an expanded transcriptome assembly for the western tarnished plant bug, Lygus hesperus.</title>
        <authorList>
            <person name="Tassone E.E."/>
            <person name="Geib S.M."/>
            <person name="Hall B."/>
            <person name="Fabrick J.A."/>
            <person name="Brent C.S."/>
            <person name="Hull J.J."/>
        </authorList>
    </citation>
    <scope>NUCLEOTIDE SEQUENCE</scope>
</reference>
<evidence type="ECO:0000313" key="3">
    <source>
        <dbReference type="EMBL" id="JAQ15694.1"/>
    </source>
</evidence>
<dbReference type="EMBL" id="GDHC01002935">
    <property type="protein sequence ID" value="JAQ15694.1"/>
    <property type="molecule type" value="Transcribed_RNA"/>
</dbReference>
<evidence type="ECO:0000256" key="2">
    <source>
        <dbReference type="SAM" id="Phobius"/>
    </source>
</evidence>
<keyword evidence="2" id="KW-0472">Membrane</keyword>
<name>A0A146M7G3_LYGHE</name>
<evidence type="ECO:0000256" key="1">
    <source>
        <dbReference type="SAM" id="MobiDB-lite"/>
    </source>
</evidence>
<accession>A0A146M7G3</accession>
<organism evidence="3">
    <name type="scientific">Lygus hesperus</name>
    <name type="common">Western plant bug</name>
    <dbReference type="NCBI Taxonomy" id="30085"/>
    <lineage>
        <taxon>Eukaryota</taxon>
        <taxon>Metazoa</taxon>
        <taxon>Ecdysozoa</taxon>
        <taxon>Arthropoda</taxon>
        <taxon>Hexapoda</taxon>
        <taxon>Insecta</taxon>
        <taxon>Pterygota</taxon>
        <taxon>Neoptera</taxon>
        <taxon>Paraneoptera</taxon>
        <taxon>Hemiptera</taxon>
        <taxon>Heteroptera</taxon>
        <taxon>Panheteroptera</taxon>
        <taxon>Cimicomorpha</taxon>
        <taxon>Miridae</taxon>
        <taxon>Mirini</taxon>
        <taxon>Lygus</taxon>
    </lineage>
</organism>